<evidence type="ECO:0000256" key="2">
    <source>
        <dbReference type="ARBA" id="ARBA00022741"/>
    </source>
</evidence>
<gene>
    <name evidence="8" type="ORF">MFLAVUS_009572</name>
</gene>
<dbReference type="Proteomes" id="UP001473302">
    <property type="component" value="Unassembled WGS sequence"/>
</dbReference>
<keyword evidence="4" id="KW-0067">ATP-binding</keyword>
<feature type="region of interest" description="Disordered" evidence="6">
    <location>
        <begin position="181"/>
        <end position="203"/>
    </location>
</feature>
<dbReference type="PANTHER" id="PTHR11042:SF189">
    <property type="entry name" value="PROTEIN KINASE DOMAIN-CONTAINING PROTEIN"/>
    <property type="match status" value="1"/>
</dbReference>
<evidence type="ECO:0000256" key="3">
    <source>
        <dbReference type="ARBA" id="ARBA00022777"/>
    </source>
</evidence>
<dbReference type="InterPro" id="IPR000719">
    <property type="entry name" value="Prot_kinase_dom"/>
</dbReference>
<evidence type="ECO:0000256" key="6">
    <source>
        <dbReference type="SAM" id="MobiDB-lite"/>
    </source>
</evidence>
<evidence type="ECO:0000259" key="7">
    <source>
        <dbReference type="PROSITE" id="PS50011"/>
    </source>
</evidence>
<comment type="caution">
    <text evidence="8">The sequence shown here is derived from an EMBL/GenBank/DDBJ whole genome shotgun (WGS) entry which is preliminary data.</text>
</comment>
<feature type="compositionally biased region" description="Low complexity" evidence="6">
    <location>
        <begin position="23"/>
        <end position="35"/>
    </location>
</feature>
<keyword evidence="2" id="KW-0547">Nucleotide-binding</keyword>
<accession>A0ABP9ZAA5</accession>
<dbReference type="PROSITE" id="PS50011">
    <property type="entry name" value="PROTEIN_KINASE_DOM"/>
    <property type="match status" value="1"/>
</dbReference>
<keyword evidence="3" id="KW-0418">Kinase</keyword>
<feature type="compositionally biased region" description="Acidic residues" evidence="6">
    <location>
        <begin position="181"/>
        <end position="193"/>
    </location>
</feature>
<evidence type="ECO:0000313" key="8">
    <source>
        <dbReference type="EMBL" id="GAA5816050.1"/>
    </source>
</evidence>
<dbReference type="Gene3D" id="1.10.510.10">
    <property type="entry name" value="Transferase(Phosphotransferase) domain 1"/>
    <property type="match status" value="1"/>
</dbReference>
<dbReference type="InterPro" id="IPR050339">
    <property type="entry name" value="CC_SR_Kinase"/>
</dbReference>
<evidence type="ECO:0000256" key="5">
    <source>
        <dbReference type="ARBA" id="ARBA00037982"/>
    </source>
</evidence>
<dbReference type="InterPro" id="IPR011009">
    <property type="entry name" value="Kinase-like_dom_sf"/>
</dbReference>
<comment type="similarity">
    <text evidence="5">Belongs to the protein kinase superfamily. Ser/Thr protein kinase family. GCN2 subfamily.</text>
</comment>
<dbReference type="Gene3D" id="3.30.200.20">
    <property type="entry name" value="Phosphorylase Kinase, domain 1"/>
    <property type="match status" value="1"/>
</dbReference>
<feature type="compositionally biased region" description="Polar residues" evidence="6">
    <location>
        <begin position="1"/>
        <end position="13"/>
    </location>
</feature>
<evidence type="ECO:0000313" key="9">
    <source>
        <dbReference type="Proteomes" id="UP001473302"/>
    </source>
</evidence>
<keyword evidence="9" id="KW-1185">Reference proteome</keyword>
<evidence type="ECO:0000256" key="4">
    <source>
        <dbReference type="ARBA" id="ARBA00022840"/>
    </source>
</evidence>
<dbReference type="SUPFAM" id="SSF56112">
    <property type="entry name" value="Protein kinase-like (PK-like)"/>
    <property type="match status" value="1"/>
</dbReference>
<keyword evidence="1" id="KW-0808">Transferase</keyword>
<dbReference type="PROSITE" id="PS00108">
    <property type="entry name" value="PROTEIN_KINASE_ST"/>
    <property type="match status" value="1"/>
</dbReference>
<dbReference type="Pfam" id="PF00069">
    <property type="entry name" value="Pkinase"/>
    <property type="match status" value="1"/>
</dbReference>
<proteinExistence type="inferred from homology"/>
<dbReference type="InterPro" id="IPR008271">
    <property type="entry name" value="Ser/Thr_kinase_AS"/>
</dbReference>
<dbReference type="SMART" id="SM00220">
    <property type="entry name" value="S_TKc"/>
    <property type="match status" value="1"/>
</dbReference>
<dbReference type="EMBL" id="BAABUK010000029">
    <property type="protein sequence ID" value="GAA5816050.1"/>
    <property type="molecule type" value="Genomic_DNA"/>
</dbReference>
<feature type="domain" description="Protein kinase" evidence="7">
    <location>
        <begin position="293"/>
        <end position="545"/>
    </location>
</feature>
<name>A0ABP9ZAA5_9FUNG</name>
<reference evidence="8 9" key="1">
    <citation type="submission" date="2024-04" db="EMBL/GenBank/DDBJ databases">
        <title>genome sequences of Mucor flavus KT1a and Helicostylum pulchrum KT1b strains isolated from the surface of a dry-aged beef.</title>
        <authorList>
            <person name="Toyotome T."/>
            <person name="Hosono M."/>
            <person name="Torimaru M."/>
            <person name="Fukuda K."/>
            <person name="Mikami N."/>
        </authorList>
    </citation>
    <scope>NUCLEOTIDE SEQUENCE [LARGE SCALE GENOMIC DNA]</scope>
    <source>
        <strain evidence="8 9">KT1a</strain>
    </source>
</reference>
<protein>
    <recommendedName>
        <fullName evidence="7">Protein kinase domain-containing protein</fullName>
    </recommendedName>
</protein>
<sequence length="587" mass="67910">MAASTSPNVFSPETSRHKKRDLSASPSSPQPTTAPVVKRSKIDNLFYSPTLDERIITDINTTASIAEHPSDEELQSFWNHQSPVMEYREPPATPVKETGTWAPSFNLMDNEELEEGEEEEEEEDFMAGQRYSLGEKPFRRSLYNELLSSSNIVAEDDEVIRRSRRKSAIITSSLFEDEIGEIQEEDEEDEEDEKTTMPLSRPYIPKSVHYDDEVDAFFSSNNNPAADEPEYVLSSALKMSLLQQQHRGVPMYITEWPHFLTLDYYKHHGPQDRVIEDDKPIRISTTPYFDAKFSILKSMGSGEYAEVWKVLELSSKQMFAVKKSKAPFTGWEDRWHQLIEVQNLRCVKDSRYCVDMLNAWEERGFLYIQLELCSSGSLDKYIKFKERKIPEEIVWRIFREISLGLSDIHEANILHLDLKPMNILIDDKGFIKIGDFGISVRKPVEMRWVKGEGDRRYMAPDLLREEFDKPADIFSLGMILLELATGIVLPGTGESWEMLRTGDFSKQKKALSKLSTDMRDMIEWLLITSKRTRPTIQQIIDHPRFLEQEESTSCLLSYVYEMERIAAEETEKLAQRNVFNTPEGRML</sequence>
<dbReference type="PANTHER" id="PTHR11042">
    <property type="entry name" value="EUKARYOTIC TRANSLATION INITIATION FACTOR 2-ALPHA KINASE EIF2-ALPHA KINASE -RELATED"/>
    <property type="match status" value="1"/>
</dbReference>
<organism evidence="8 9">
    <name type="scientific">Mucor flavus</name>
    <dbReference type="NCBI Taxonomy" id="439312"/>
    <lineage>
        <taxon>Eukaryota</taxon>
        <taxon>Fungi</taxon>
        <taxon>Fungi incertae sedis</taxon>
        <taxon>Mucoromycota</taxon>
        <taxon>Mucoromycotina</taxon>
        <taxon>Mucoromycetes</taxon>
        <taxon>Mucorales</taxon>
        <taxon>Mucorineae</taxon>
        <taxon>Mucoraceae</taxon>
        <taxon>Mucor</taxon>
    </lineage>
</organism>
<feature type="region of interest" description="Disordered" evidence="6">
    <location>
        <begin position="1"/>
        <end position="38"/>
    </location>
</feature>
<evidence type="ECO:0000256" key="1">
    <source>
        <dbReference type="ARBA" id="ARBA00022679"/>
    </source>
</evidence>